<proteinExistence type="predicted"/>
<protein>
    <recommendedName>
        <fullName evidence="3">Lipoprotein</fullName>
    </recommendedName>
</protein>
<reference evidence="1 2" key="1">
    <citation type="submission" date="2012-06" db="EMBL/GenBank/DDBJ databases">
        <title>The complete chromosome of genome of Turneriella parva DSM 21527.</title>
        <authorList>
            <consortium name="US DOE Joint Genome Institute (JGI-PGF)"/>
            <person name="Lucas S."/>
            <person name="Han J."/>
            <person name="Lapidus A."/>
            <person name="Bruce D."/>
            <person name="Goodwin L."/>
            <person name="Pitluck S."/>
            <person name="Peters L."/>
            <person name="Kyrpides N."/>
            <person name="Mavromatis K."/>
            <person name="Ivanova N."/>
            <person name="Mikhailova N."/>
            <person name="Chertkov O."/>
            <person name="Detter J.C."/>
            <person name="Tapia R."/>
            <person name="Han C."/>
            <person name="Land M."/>
            <person name="Hauser L."/>
            <person name="Markowitz V."/>
            <person name="Cheng J.-F."/>
            <person name="Hugenholtz P."/>
            <person name="Woyke T."/>
            <person name="Wu D."/>
            <person name="Gronow S."/>
            <person name="Wellnitz S."/>
            <person name="Brambilla E."/>
            <person name="Klenk H.-P."/>
            <person name="Eisen J.A."/>
        </authorList>
    </citation>
    <scope>NUCLEOTIDE SEQUENCE [LARGE SCALE GENOMIC DNA]</scope>
    <source>
        <strain evidence="2">ATCC BAA-1111 / DSM 21527 / NCTC 11395 / H</strain>
    </source>
</reference>
<dbReference type="Proteomes" id="UP000006048">
    <property type="component" value="Chromosome"/>
</dbReference>
<dbReference type="EMBL" id="CP002959">
    <property type="protein sequence ID" value="AFM13914.1"/>
    <property type="molecule type" value="Genomic_DNA"/>
</dbReference>
<evidence type="ECO:0000313" key="2">
    <source>
        <dbReference type="Proteomes" id="UP000006048"/>
    </source>
</evidence>
<accession>I4B9F7</accession>
<dbReference type="HOGENOM" id="CLU_1359924_0_0_12"/>
<organism evidence="1 2">
    <name type="scientific">Turneriella parva (strain ATCC BAA-1111 / DSM 21527 / NCTC 11395 / H)</name>
    <name type="common">Leptospira parva</name>
    <dbReference type="NCBI Taxonomy" id="869212"/>
    <lineage>
        <taxon>Bacteria</taxon>
        <taxon>Pseudomonadati</taxon>
        <taxon>Spirochaetota</taxon>
        <taxon>Spirochaetia</taxon>
        <taxon>Leptospirales</taxon>
        <taxon>Leptospiraceae</taxon>
        <taxon>Turneriella</taxon>
    </lineage>
</organism>
<dbReference type="RefSeq" id="WP_014804414.1">
    <property type="nucleotide sequence ID" value="NC_018020.1"/>
</dbReference>
<name>I4B9F7_TURPD</name>
<evidence type="ECO:0008006" key="3">
    <source>
        <dbReference type="Google" id="ProtNLM"/>
    </source>
</evidence>
<evidence type="ECO:0000313" key="1">
    <source>
        <dbReference type="EMBL" id="AFM13914.1"/>
    </source>
</evidence>
<dbReference type="STRING" id="869212.Turpa_3275"/>
<dbReference type="PROSITE" id="PS51257">
    <property type="entry name" value="PROKAR_LIPOPROTEIN"/>
    <property type="match status" value="1"/>
</dbReference>
<dbReference type="AlphaFoldDB" id="I4B9F7"/>
<sequence>MHRTKNSTSAFALFSLVLVVACGSPRAYYKFQLQKVSQGDSLSDVSARIAKPLTFENADFKIDWSPGPLTFYFRIFNKSTKELTINFARSYLISPAGNAFDPVHPGNGAIAKGDDFILVPPQVGVDSWIRPGQQKGDNSGGIAGQLSPGFDGGGFFAEAGDLEEVKKAHAGKTAQVVLNISQGAKAQTYHFALQVADITAE</sequence>
<gene>
    <name evidence="1" type="ordered locus">Turpa_3275</name>
</gene>
<keyword evidence="2" id="KW-1185">Reference proteome</keyword>
<dbReference type="KEGG" id="tpx:Turpa_3275"/>